<comment type="caution">
    <text evidence="1">The sequence shown here is derived from an EMBL/GenBank/DDBJ whole genome shotgun (WGS) entry which is preliminary data.</text>
</comment>
<dbReference type="EMBL" id="FJOF01000006">
    <property type="protein sequence ID" value="CZR41835.1"/>
    <property type="molecule type" value="Genomic_DNA"/>
</dbReference>
<gene>
    <name evidence="1" type="ORF">FPRO_09136</name>
</gene>
<protein>
    <submittedName>
        <fullName evidence="1">Uncharacterized protein</fullName>
    </submittedName>
</protein>
<evidence type="ECO:0000313" key="1">
    <source>
        <dbReference type="EMBL" id="CZR41835.1"/>
    </source>
</evidence>
<keyword evidence="2" id="KW-1185">Reference proteome</keyword>
<dbReference type="VEuPathDB" id="FungiDB:FPRO_09136"/>
<reference evidence="2" key="1">
    <citation type="journal article" date="2016" name="Genome Biol. Evol.">
        <title>Comparative 'omics' of the Fusarium fujikuroi species complex highlights differences in genetic potential and metabolite synthesis.</title>
        <authorList>
            <person name="Niehaus E.-M."/>
            <person name="Muensterkoetter M."/>
            <person name="Proctor R.H."/>
            <person name="Brown D.W."/>
            <person name="Sharon A."/>
            <person name="Idan Y."/>
            <person name="Oren-Young L."/>
            <person name="Sieber C.M."/>
            <person name="Novak O."/>
            <person name="Pencik A."/>
            <person name="Tarkowska D."/>
            <person name="Hromadova K."/>
            <person name="Freeman S."/>
            <person name="Maymon M."/>
            <person name="Elazar M."/>
            <person name="Youssef S.A."/>
            <person name="El-Shabrawy E.S.M."/>
            <person name="Shalaby A.B.A."/>
            <person name="Houterman P."/>
            <person name="Brock N.L."/>
            <person name="Burkhardt I."/>
            <person name="Tsavkelova E.A."/>
            <person name="Dickschat J.S."/>
            <person name="Galuszka P."/>
            <person name="Gueldener U."/>
            <person name="Tudzynski B."/>
        </authorList>
    </citation>
    <scope>NUCLEOTIDE SEQUENCE [LARGE SCALE GENOMIC DNA]</scope>
    <source>
        <strain evidence="2">ET1</strain>
    </source>
</reference>
<sequence length="124" mass="13944">MSTWEFQTWGVFVLAIKWSLLGLALKSMIDAGYLKDDQDDFRWLPQQLSSFKSAADLQFTIYSVSSLSTTQNLTIMPTQGVKYMWTCSECGDVNSFTSGKACIECNHYYNSTCCSAFTLPLGEK</sequence>
<name>A0A1L7VQ76_FUSPR</name>
<evidence type="ECO:0000313" key="2">
    <source>
        <dbReference type="Proteomes" id="UP000183971"/>
    </source>
</evidence>
<accession>A0A1L7VQ76</accession>
<proteinExistence type="predicted"/>
<dbReference type="Proteomes" id="UP000183971">
    <property type="component" value="Unassembled WGS sequence"/>
</dbReference>
<dbReference type="AlphaFoldDB" id="A0A1L7VQ76"/>
<organism evidence="1 2">
    <name type="scientific">Fusarium proliferatum (strain ET1)</name>
    <name type="common">Orchid endophyte fungus</name>
    <dbReference type="NCBI Taxonomy" id="1227346"/>
    <lineage>
        <taxon>Eukaryota</taxon>
        <taxon>Fungi</taxon>
        <taxon>Dikarya</taxon>
        <taxon>Ascomycota</taxon>
        <taxon>Pezizomycotina</taxon>
        <taxon>Sordariomycetes</taxon>
        <taxon>Hypocreomycetidae</taxon>
        <taxon>Hypocreales</taxon>
        <taxon>Nectriaceae</taxon>
        <taxon>Fusarium</taxon>
        <taxon>Fusarium fujikuroi species complex</taxon>
    </lineage>
</organism>
<dbReference type="RefSeq" id="XP_031082427.1">
    <property type="nucleotide sequence ID" value="XM_031232497.1"/>
</dbReference>
<dbReference type="GeneID" id="42054011"/>